<comment type="caution">
    <text evidence="2">The sequence shown here is derived from an EMBL/GenBank/DDBJ whole genome shotgun (WGS) entry which is preliminary data.</text>
</comment>
<evidence type="ECO:0000256" key="1">
    <source>
        <dbReference type="SAM" id="Phobius"/>
    </source>
</evidence>
<dbReference type="Proteomes" id="UP000221165">
    <property type="component" value="Unassembled WGS sequence"/>
</dbReference>
<organism evidence="2 3">
    <name type="scientific">Cystoisospora suis</name>
    <dbReference type="NCBI Taxonomy" id="483139"/>
    <lineage>
        <taxon>Eukaryota</taxon>
        <taxon>Sar</taxon>
        <taxon>Alveolata</taxon>
        <taxon>Apicomplexa</taxon>
        <taxon>Conoidasida</taxon>
        <taxon>Coccidia</taxon>
        <taxon>Eucoccidiorida</taxon>
        <taxon>Eimeriorina</taxon>
        <taxon>Sarcocystidae</taxon>
        <taxon>Cystoisospora</taxon>
    </lineage>
</organism>
<sequence length="59" mass="7271">MIVQQVYFLDRSRSNFLFRFLLCFFNEVVCSMLLQLRLRCMYSSRRSRRCLPHARLVSY</sequence>
<reference evidence="2 3" key="1">
    <citation type="journal article" date="2017" name="Int. J. Parasitol.">
        <title>The genome of the protozoan parasite Cystoisospora suis and a reverse vaccinology approach to identify vaccine candidates.</title>
        <authorList>
            <person name="Palmieri N."/>
            <person name="Shrestha A."/>
            <person name="Ruttkowski B."/>
            <person name="Beck T."/>
            <person name="Vogl C."/>
            <person name="Tomley F."/>
            <person name="Blake D.P."/>
            <person name="Joachim A."/>
        </authorList>
    </citation>
    <scope>NUCLEOTIDE SEQUENCE [LARGE SCALE GENOMIC DNA]</scope>
    <source>
        <strain evidence="2 3">Wien I</strain>
    </source>
</reference>
<keyword evidence="3" id="KW-1185">Reference proteome</keyword>
<keyword evidence="1" id="KW-0472">Membrane</keyword>
<proteinExistence type="predicted"/>
<feature type="transmembrane region" description="Helical" evidence="1">
    <location>
        <begin position="16"/>
        <end position="38"/>
    </location>
</feature>
<dbReference type="RefSeq" id="XP_067919535.1">
    <property type="nucleotide sequence ID" value="XM_068068491.1"/>
</dbReference>
<dbReference type="VEuPathDB" id="ToxoDB:CSUI_008357"/>
<evidence type="ECO:0000313" key="3">
    <source>
        <dbReference type="Proteomes" id="UP000221165"/>
    </source>
</evidence>
<keyword evidence="1" id="KW-0812">Transmembrane</keyword>
<name>A0A2C6JP27_9APIC</name>
<accession>A0A2C6JP27</accession>
<keyword evidence="1" id="KW-1133">Transmembrane helix</keyword>
<protein>
    <submittedName>
        <fullName evidence="2">Uncharacterized protein</fullName>
    </submittedName>
</protein>
<gene>
    <name evidence="2" type="ORF">CSUI_008357</name>
</gene>
<dbReference type="EMBL" id="MIGC01004654">
    <property type="protein sequence ID" value="PHJ17821.1"/>
    <property type="molecule type" value="Genomic_DNA"/>
</dbReference>
<dbReference type="GeneID" id="94431702"/>
<evidence type="ECO:0000313" key="2">
    <source>
        <dbReference type="EMBL" id="PHJ17821.1"/>
    </source>
</evidence>
<dbReference type="AlphaFoldDB" id="A0A2C6JP27"/>
<feature type="non-terminal residue" evidence="2">
    <location>
        <position position="59"/>
    </location>
</feature>